<comment type="caution">
    <text evidence="3">The sequence shown here is derived from an EMBL/GenBank/DDBJ whole genome shotgun (WGS) entry which is preliminary data.</text>
</comment>
<feature type="compositionally biased region" description="Basic and acidic residues" evidence="1">
    <location>
        <begin position="110"/>
        <end position="135"/>
    </location>
</feature>
<reference evidence="3" key="1">
    <citation type="submission" date="2020-04" db="EMBL/GenBank/DDBJ databases">
        <title>Deep metagenomics examines the oral microbiome during advanced dental caries in children, revealing novel taxa and co-occurrences with host molecules.</title>
        <authorList>
            <person name="Baker J.L."/>
            <person name="Morton J.T."/>
            <person name="Dinis M."/>
            <person name="Alvarez R."/>
            <person name="Tran N.C."/>
            <person name="Knight R."/>
            <person name="Edlund A."/>
        </authorList>
    </citation>
    <scope>NUCLEOTIDE SEQUENCE</scope>
    <source>
        <strain evidence="3">JCVI_32_bin.24</strain>
    </source>
</reference>
<evidence type="ECO:0000313" key="4">
    <source>
        <dbReference type="Proteomes" id="UP000718593"/>
    </source>
</evidence>
<evidence type="ECO:0008006" key="5">
    <source>
        <dbReference type="Google" id="ProtNLM"/>
    </source>
</evidence>
<evidence type="ECO:0000256" key="2">
    <source>
        <dbReference type="SAM" id="SignalP"/>
    </source>
</evidence>
<dbReference type="AlphaFoldDB" id="A0A930G073"/>
<proteinExistence type="predicted"/>
<feature type="signal peptide" evidence="2">
    <location>
        <begin position="1"/>
        <end position="21"/>
    </location>
</feature>
<keyword evidence="2" id="KW-0732">Signal</keyword>
<sequence length="202" mass="22742">MATRLTVALWAAFCLPLAAIAEPLGNAAQEADWAARLDKAAALQAESRAMKDAAKQTLEEKTPACDQKFLVNACREEARREYLKASHAAQRLETEGRAIEREVKREQIAEREKRRVEEAPQQEAELKARAAETEAARQATQARIEATRADKAKKTEEGERRKAADAERLRQKQEAHARKVAEKMREAEQREREAAKQEGAKK</sequence>
<name>A0A930G073_9RHOO</name>
<accession>A0A930G073</accession>
<dbReference type="Proteomes" id="UP000718593">
    <property type="component" value="Unassembled WGS sequence"/>
</dbReference>
<feature type="chain" id="PRO_5037403355" description="Biopolymer transport protein TolA" evidence="2">
    <location>
        <begin position="22"/>
        <end position="202"/>
    </location>
</feature>
<feature type="compositionally biased region" description="Basic and acidic residues" evidence="1">
    <location>
        <begin position="145"/>
        <end position="202"/>
    </location>
</feature>
<organism evidence="3 4">
    <name type="scientific">Dechloromonas agitata</name>
    <dbReference type="NCBI Taxonomy" id="73030"/>
    <lineage>
        <taxon>Bacteria</taxon>
        <taxon>Pseudomonadati</taxon>
        <taxon>Pseudomonadota</taxon>
        <taxon>Betaproteobacteria</taxon>
        <taxon>Rhodocyclales</taxon>
        <taxon>Azonexaceae</taxon>
        <taxon>Dechloromonas</taxon>
    </lineage>
</organism>
<evidence type="ECO:0000313" key="3">
    <source>
        <dbReference type="EMBL" id="MBF1163458.1"/>
    </source>
</evidence>
<evidence type="ECO:0000256" key="1">
    <source>
        <dbReference type="SAM" id="MobiDB-lite"/>
    </source>
</evidence>
<feature type="region of interest" description="Disordered" evidence="1">
    <location>
        <begin position="110"/>
        <end position="202"/>
    </location>
</feature>
<protein>
    <recommendedName>
        <fullName evidence="5">Biopolymer transport protein TolA</fullName>
    </recommendedName>
</protein>
<dbReference type="EMBL" id="JABZMI010000001">
    <property type="protein sequence ID" value="MBF1163458.1"/>
    <property type="molecule type" value="Genomic_DNA"/>
</dbReference>
<gene>
    <name evidence="3" type="ORF">HXL68_00310</name>
</gene>